<evidence type="ECO:0000313" key="1">
    <source>
        <dbReference type="EMBL" id="KAH9772272.1"/>
    </source>
</evidence>
<gene>
    <name evidence="1" type="ORF">KPL71_012974</name>
</gene>
<accession>A0ACB8LFR0</accession>
<dbReference type="EMBL" id="CM039173">
    <property type="protein sequence ID" value="KAH9772272.1"/>
    <property type="molecule type" value="Genomic_DNA"/>
</dbReference>
<evidence type="ECO:0000313" key="2">
    <source>
        <dbReference type="Proteomes" id="UP000829398"/>
    </source>
</evidence>
<protein>
    <submittedName>
        <fullName evidence="1">Cytochrome P450 734A1</fullName>
    </submittedName>
</protein>
<sequence>MGSQGIRGPAYRLVYGNTKEILSLRNQIWISPMGLSHDILPRILPHICSWTKQYGMNFLTWYGSRAQLVITQPELIKEILSNSDGTYPKVQAPGFLRKILGDGLVTAGGYDPSDGCKCGDYVKKMETQRGQGDRGDKLEQGIRDSIIKMMKTREEKALKGESEGYGNDYFGLLLKAYHDPDMTKRISLDVLIDECKTFYIAGHETTTKLLTWTILLLATHTDWQEKLREEVLELFGQKNPAPDGIGKLKTMSMVINESLRLYPPAVNISRNVEREVRLGKYILPANMELVIPILAIHHDPQIWGEDVDLFKPERFADGVAKASNNTPAAFLPFSSGPRICVGLNFAATEAKIALSMILQRYRFNLSPSYVHSPVLVVTLRPQHGLQVIFQPLSVNQRN</sequence>
<keyword evidence="2" id="KW-1185">Reference proteome</keyword>
<reference evidence="2" key="1">
    <citation type="journal article" date="2023" name="Hortic. Res.">
        <title>A chromosome-level phased genome enabling allele-level studies in sweet orange: a case study on citrus Huanglongbing tolerance.</title>
        <authorList>
            <person name="Wu B."/>
            <person name="Yu Q."/>
            <person name="Deng Z."/>
            <person name="Duan Y."/>
            <person name="Luo F."/>
            <person name="Gmitter F. Jr."/>
        </authorList>
    </citation>
    <scope>NUCLEOTIDE SEQUENCE [LARGE SCALE GENOMIC DNA]</scope>
    <source>
        <strain evidence="2">cv. Valencia</strain>
    </source>
</reference>
<dbReference type="Proteomes" id="UP000829398">
    <property type="component" value="Chromosome 4"/>
</dbReference>
<organism evidence="1 2">
    <name type="scientific">Citrus sinensis</name>
    <name type="common">Sweet orange</name>
    <name type="synonym">Citrus aurantium var. sinensis</name>
    <dbReference type="NCBI Taxonomy" id="2711"/>
    <lineage>
        <taxon>Eukaryota</taxon>
        <taxon>Viridiplantae</taxon>
        <taxon>Streptophyta</taxon>
        <taxon>Embryophyta</taxon>
        <taxon>Tracheophyta</taxon>
        <taxon>Spermatophyta</taxon>
        <taxon>Magnoliopsida</taxon>
        <taxon>eudicotyledons</taxon>
        <taxon>Gunneridae</taxon>
        <taxon>Pentapetalae</taxon>
        <taxon>rosids</taxon>
        <taxon>malvids</taxon>
        <taxon>Sapindales</taxon>
        <taxon>Rutaceae</taxon>
        <taxon>Aurantioideae</taxon>
        <taxon>Citrus</taxon>
    </lineage>
</organism>
<name>A0ACB8LFR0_CITSI</name>
<comment type="caution">
    <text evidence="1">The sequence shown here is derived from an EMBL/GenBank/DDBJ whole genome shotgun (WGS) entry which is preliminary data.</text>
</comment>
<proteinExistence type="predicted"/>